<proteinExistence type="predicted"/>
<comment type="caution">
    <text evidence="1">The sequence shown here is derived from an EMBL/GenBank/DDBJ whole genome shotgun (WGS) entry which is preliminary data.</text>
</comment>
<evidence type="ECO:0000313" key="2">
    <source>
        <dbReference type="Proteomes" id="UP000748531"/>
    </source>
</evidence>
<evidence type="ECO:0000313" key="1">
    <source>
        <dbReference type="EMBL" id="KAF5396303.1"/>
    </source>
</evidence>
<dbReference type="OrthoDB" id="6247204at2759"/>
<dbReference type="Proteomes" id="UP000748531">
    <property type="component" value="Unassembled WGS sequence"/>
</dbReference>
<keyword evidence="2" id="KW-1185">Reference proteome</keyword>
<dbReference type="AlphaFoldDB" id="A0A8J4SG26"/>
<gene>
    <name evidence="1" type="ORF">PHET_10817</name>
</gene>
<name>A0A8J4SG26_9TREM</name>
<accession>A0A8J4SG26</accession>
<protein>
    <submittedName>
        <fullName evidence="1">Uncharacterized protein</fullName>
    </submittedName>
</protein>
<reference evidence="1" key="1">
    <citation type="submission" date="2019-05" db="EMBL/GenBank/DDBJ databases">
        <title>Annotation for the trematode Paragonimus heterotremus.</title>
        <authorList>
            <person name="Choi Y.-J."/>
        </authorList>
    </citation>
    <scope>NUCLEOTIDE SEQUENCE</scope>
    <source>
        <strain evidence="1">LC</strain>
    </source>
</reference>
<organism evidence="1 2">
    <name type="scientific">Paragonimus heterotremus</name>
    <dbReference type="NCBI Taxonomy" id="100268"/>
    <lineage>
        <taxon>Eukaryota</taxon>
        <taxon>Metazoa</taxon>
        <taxon>Spiralia</taxon>
        <taxon>Lophotrochozoa</taxon>
        <taxon>Platyhelminthes</taxon>
        <taxon>Trematoda</taxon>
        <taxon>Digenea</taxon>
        <taxon>Plagiorchiida</taxon>
        <taxon>Troglotremata</taxon>
        <taxon>Troglotrematidae</taxon>
        <taxon>Paragonimus</taxon>
    </lineage>
</organism>
<dbReference type="EMBL" id="LUCH01008538">
    <property type="protein sequence ID" value="KAF5396303.1"/>
    <property type="molecule type" value="Genomic_DNA"/>
</dbReference>
<sequence length="292" mass="32897">MHVMDGLPCFDDSLFEDLRETDSHRNNAPFVPNCLDDLSFLSLSDEESLKAACDWLYLNGQYARCLNVVENLLENLPSTGGFMTKAYAEYAIKCYMKLKQLERVPKLLLTHEVSVTSLEDHICHLCLHLESVRLVGSPQDVVCLLQCLLLVFPTIPSMTTGCHVPSVQSAWWHELSISWSGMLSVAHVVQTFPPWFAALAELFAQLTDYAQDVHVKWNPPELSETQITNCLVVARDILANSRLKETLERPSQASIVHQCPVCAKSLTDGSPYAETDRLFYETFVSPFLKCIQ</sequence>